<evidence type="ECO:0000259" key="2">
    <source>
        <dbReference type="PROSITE" id="PS50191"/>
    </source>
</evidence>
<dbReference type="OrthoDB" id="1434354at2759"/>
<dbReference type="InterPro" id="IPR036865">
    <property type="entry name" value="CRAL-TRIO_dom_sf"/>
</dbReference>
<proteinExistence type="predicted"/>
<dbReference type="SUPFAM" id="SSF46938">
    <property type="entry name" value="CRAL/TRIO N-terminal domain"/>
    <property type="match status" value="1"/>
</dbReference>
<dbReference type="SUPFAM" id="SSF52087">
    <property type="entry name" value="CRAL/TRIO domain"/>
    <property type="match status" value="1"/>
</dbReference>
<evidence type="ECO:0000313" key="3">
    <source>
        <dbReference type="EMBL" id="KNC46762.1"/>
    </source>
</evidence>
<evidence type="ECO:0000313" key="4">
    <source>
        <dbReference type="Proteomes" id="UP000054408"/>
    </source>
</evidence>
<dbReference type="AlphaFoldDB" id="A0A0L0D340"/>
<dbReference type="Pfam" id="PF00650">
    <property type="entry name" value="CRAL_TRIO"/>
    <property type="match status" value="1"/>
</dbReference>
<dbReference type="GeneID" id="25569671"/>
<reference evidence="3 4" key="1">
    <citation type="submission" date="2010-05" db="EMBL/GenBank/DDBJ databases">
        <title>The Genome Sequence of Thecamonas trahens ATCC 50062.</title>
        <authorList>
            <consortium name="The Broad Institute Genome Sequencing Platform"/>
            <person name="Russ C."/>
            <person name="Cuomo C."/>
            <person name="Shea T."/>
            <person name="Young S.K."/>
            <person name="Zeng Q."/>
            <person name="Koehrsen M."/>
            <person name="Haas B."/>
            <person name="Borodovsky M."/>
            <person name="Guigo R."/>
            <person name="Alvarado L."/>
            <person name="Berlin A."/>
            <person name="Bochicchio J."/>
            <person name="Borenstein D."/>
            <person name="Chapman S."/>
            <person name="Chen Z."/>
            <person name="Freedman E."/>
            <person name="Gellesch M."/>
            <person name="Goldberg J."/>
            <person name="Griggs A."/>
            <person name="Gujja S."/>
            <person name="Heilman E."/>
            <person name="Heiman D."/>
            <person name="Hepburn T."/>
            <person name="Howarth C."/>
            <person name="Jen D."/>
            <person name="Larson L."/>
            <person name="Mehta T."/>
            <person name="Park D."/>
            <person name="Pearson M."/>
            <person name="Roberts A."/>
            <person name="Saif S."/>
            <person name="Shenoy N."/>
            <person name="Sisk P."/>
            <person name="Stolte C."/>
            <person name="Sykes S."/>
            <person name="Thomson T."/>
            <person name="Walk T."/>
            <person name="White J."/>
            <person name="Yandava C."/>
            <person name="Burger G."/>
            <person name="Gray M.W."/>
            <person name="Holland P.W.H."/>
            <person name="King N."/>
            <person name="Lang F.B.F."/>
            <person name="Roger A.J."/>
            <person name="Ruiz-Trillo I."/>
            <person name="Lander E."/>
            <person name="Nusbaum C."/>
        </authorList>
    </citation>
    <scope>NUCLEOTIDE SEQUENCE [LARGE SCALE GENOMIC DNA]</scope>
    <source>
        <strain evidence="3 4">ATCC 50062</strain>
    </source>
</reference>
<feature type="coiled-coil region" evidence="1">
    <location>
        <begin position="332"/>
        <end position="366"/>
    </location>
</feature>
<evidence type="ECO:0000256" key="1">
    <source>
        <dbReference type="SAM" id="Coils"/>
    </source>
</evidence>
<dbReference type="eggNOG" id="KOG1470">
    <property type="taxonomic scope" value="Eukaryota"/>
</dbReference>
<dbReference type="RefSeq" id="XP_013760254.1">
    <property type="nucleotide sequence ID" value="XM_013904800.1"/>
</dbReference>
<dbReference type="PROSITE" id="PS50191">
    <property type="entry name" value="CRAL_TRIO"/>
    <property type="match status" value="1"/>
</dbReference>
<gene>
    <name evidence="3" type="ORF">AMSG_11756</name>
</gene>
<protein>
    <recommendedName>
        <fullName evidence="2">CRAL-TRIO domain-containing protein</fullName>
    </recommendedName>
</protein>
<dbReference type="CDD" id="cd00170">
    <property type="entry name" value="SEC14"/>
    <property type="match status" value="1"/>
</dbReference>
<dbReference type="SMART" id="SM00516">
    <property type="entry name" value="SEC14"/>
    <property type="match status" value="1"/>
</dbReference>
<keyword evidence="1" id="KW-0175">Coiled coil</keyword>
<sequence length="380" mass="42357">MACAGEDGDRPRIGGFVRPSSSYWEPTEEREALAGRLVAELESAGYDVDEVTAWRFLIAREWNYEKGKQLLIDDIHWREEHPELVDVDDDEIVEELESNKAFLHGFDSLGRPIMVFILRRHDKNTRDLDHSTKYVMRQIARGIRTAEQHGQLQFSVVLDRYDTGRANSDTTMVRSLMAILSDHYPERLGTAYVLYPNWLFSIAYRIAKAFLPKRTMDKVLLFSGDTMFDELHQYIAPDQLQPAYGGTSSYEYTFANEAAEDAVRFGSASGAAGESAAYLADYGWSDTASAVFYTATEASCDSIPSDFDDELELNAGPNGRSAGASPEVAARVAELEAEAAAYESKLDVVTARIKRLDARIRNTQATLAQAPAKKSCCAIQ</sequence>
<dbReference type="EMBL" id="GL349444">
    <property type="protein sequence ID" value="KNC46762.1"/>
    <property type="molecule type" value="Genomic_DNA"/>
</dbReference>
<dbReference type="Proteomes" id="UP000054408">
    <property type="component" value="Unassembled WGS sequence"/>
</dbReference>
<organism evidence="3 4">
    <name type="scientific">Thecamonas trahens ATCC 50062</name>
    <dbReference type="NCBI Taxonomy" id="461836"/>
    <lineage>
        <taxon>Eukaryota</taxon>
        <taxon>Apusozoa</taxon>
        <taxon>Apusomonadida</taxon>
        <taxon>Apusomonadidae</taxon>
        <taxon>Thecamonas</taxon>
    </lineage>
</organism>
<name>A0A0L0D340_THETB</name>
<dbReference type="InterPro" id="IPR001251">
    <property type="entry name" value="CRAL-TRIO_dom"/>
</dbReference>
<dbReference type="PANTHER" id="PTHR46277:SF3">
    <property type="entry name" value="BINDING PROTEIN, PUTATIVE-RELATED"/>
    <property type="match status" value="1"/>
</dbReference>
<dbReference type="Gene3D" id="3.40.525.10">
    <property type="entry name" value="CRAL-TRIO lipid binding domain"/>
    <property type="match status" value="1"/>
</dbReference>
<accession>A0A0L0D340</accession>
<keyword evidence="4" id="KW-1185">Reference proteome</keyword>
<feature type="domain" description="CRAL-TRIO" evidence="2">
    <location>
        <begin position="89"/>
        <end position="252"/>
    </location>
</feature>
<dbReference type="InterPro" id="IPR036273">
    <property type="entry name" value="CRAL/TRIO_N_dom_sf"/>
</dbReference>
<dbReference type="PANTHER" id="PTHR46277">
    <property type="entry name" value="OS03G0850700 PROTEIN"/>
    <property type="match status" value="1"/>
</dbReference>